<dbReference type="GO" id="GO:0005576">
    <property type="term" value="C:extracellular region"/>
    <property type="evidence" value="ECO:0007669"/>
    <property type="project" value="UniProtKB-SubCell"/>
</dbReference>
<feature type="chain" id="PRO_5043100635" description="Carboxypeptidase" evidence="10">
    <location>
        <begin position="23"/>
        <end position="393"/>
    </location>
</feature>
<dbReference type="FunFam" id="3.40.50.12670:FF:000002">
    <property type="entry name" value="Carboxypeptidase"/>
    <property type="match status" value="1"/>
</dbReference>
<dbReference type="GO" id="GO:0005773">
    <property type="term" value="C:vacuole"/>
    <property type="evidence" value="ECO:0007669"/>
    <property type="project" value="TreeGrafter"/>
</dbReference>
<evidence type="ECO:0000256" key="2">
    <source>
        <dbReference type="ARBA" id="ARBA00009431"/>
    </source>
</evidence>
<dbReference type="Pfam" id="PF00450">
    <property type="entry name" value="Peptidase_S10"/>
    <property type="match status" value="2"/>
</dbReference>
<dbReference type="Gene3D" id="3.40.50.1820">
    <property type="entry name" value="alpha/beta hydrolase"/>
    <property type="match status" value="1"/>
</dbReference>
<evidence type="ECO:0000313" key="12">
    <source>
        <dbReference type="Proteomes" id="UP001154282"/>
    </source>
</evidence>
<comment type="caution">
    <text evidence="11">The sequence shown here is derived from an EMBL/GenBank/DDBJ whole genome shotgun (WGS) entry which is preliminary data.</text>
</comment>
<feature type="signal peptide" evidence="10">
    <location>
        <begin position="1"/>
        <end position="22"/>
    </location>
</feature>
<dbReference type="GO" id="GO:0004185">
    <property type="term" value="F:serine-type carboxypeptidase activity"/>
    <property type="evidence" value="ECO:0007669"/>
    <property type="project" value="UniProtKB-UniRule"/>
</dbReference>
<dbReference type="InterPro" id="IPR001563">
    <property type="entry name" value="Peptidase_S10"/>
</dbReference>
<keyword evidence="8" id="KW-1015">Disulfide bond</keyword>
<evidence type="ECO:0000256" key="8">
    <source>
        <dbReference type="ARBA" id="ARBA00023157"/>
    </source>
</evidence>
<evidence type="ECO:0000256" key="6">
    <source>
        <dbReference type="ARBA" id="ARBA00022729"/>
    </source>
</evidence>
<dbReference type="InterPro" id="IPR033124">
    <property type="entry name" value="Ser_caboxypep_his_AS"/>
</dbReference>
<dbReference type="PANTHER" id="PTHR11802:SF306">
    <property type="entry name" value="SERINE CARBOXYPEPTIDASE-LIKE 28"/>
    <property type="match status" value="1"/>
</dbReference>
<evidence type="ECO:0000256" key="10">
    <source>
        <dbReference type="RuleBase" id="RU361156"/>
    </source>
</evidence>
<keyword evidence="9" id="KW-0325">Glycoprotein</keyword>
<gene>
    <name evidence="11" type="ORF">LITE_LOCUS15276</name>
</gene>
<dbReference type="Gene3D" id="6.10.250.940">
    <property type="match status" value="1"/>
</dbReference>
<dbReference type="Gene3D" id="3.40.50.11320">
    <property type="match status" value="1"/>
</dbReference>
<evidence type="ECO:0000256" key="1">
    <source>
        <dbReference type="ARBA" id="ARBA00004613"/>
    </source>
</evidence>
<keyword evidence="7 10" id="KW-0378">Hydrolase</keyword>
<evidence type="ECO:0000256" key="9">
    <source>
        <dbReference type="ARBA" id="ARBA00023180"/>
    </source>
</evidence>
<accession>A0AAV0JP16</accession>
<evidence type="ECO:0000256" key="7">
    <source>
        <dbReference type="ARBA" id="ARBA00022801"/>
    </source>
</evidence>
<dbReference type="EMBL" id="CAMGYJ010000005">
    <property type="protein sequence ID" value="CAI0411710.1"/>
    <property type="molecule type" value="Genomic_DNA"/>
</dbReference>
<evidence type="ECO:0000256" key="4">
    <source>
        <dbReference type="ARBA" id="ARBA00022645"/>
    </source>
</evidence>
<evidence type="ECO:0000313" key="11">
    <source>
        <dbReference type="EMBL" id="CAI0411710.1"/>
    </source>
</evidence>
<dbReference type="PROSITE" id="PS00560">
    <property type="entry name" value="CARBOXYPEPT_SER_HIS"/>
    <property type="match status" value="1"/>
</dbReference>
<dbReference type="GO" id="GO:0006508">
    <property type="term" value="P:proteolysis"/>
    <property type="evidence" value="ECO:0007669"/>
    <property type="project" value="UniProtKB-KW"/>
</dbReference>
<keyword evidence="5 10" id="KW-0645">Protease</keyword>
<name>A0AAV0JP16_9ROSI</name>
<keyword evidence="4 10" id="KW-0121">Carboxypeptidase</keyword>
<dbReference type="Proteomes" id="UP001154282">
    <property type="component" value="Unassembled WGS sequence"/>
</dbReference>
<sequence>MGVLQLLFPSILFLLFISSTLASSQDQLKDKILRLPGQPPNVSFSQFSGHITVDSRAGRALFYWFVEAPKEARPKSRPLVLWLNGGPGCSSIAYGASEEVGPFRVRPDGRSLDLNPYAWNRVANLLFLDSPAGVGFSYSNTSSDLYEVGDNRTAKDAYKFLTSWLERFPQYKKRPFYIAGESYAGHYIRGQCNSAQNAAFTEFGNINPYSIYSPPCQALGSTQHHHHSQLQLWKFRGNDECVTKYTKVYMNRPDVQKALHAKQTRNSTPNPWTTCSSVIRREWKDSPKSVLPIFKQLIKAKIRIWVFSGDADAILPVTATRYSIGALNLRTIKNWSAWYDNEKQVGGWSQEYEGLTLLTVRGAGHEVPLTRPKLALLLFTQFLRNQSMPNGDD</sequence>
<dbReference type="SUPFAM" id="SSF53474">
    <property type="entry name" value="alpha/beta-Hydrolases"/>
    <property type="match status" value="1"/>
</dbReference>
<comment type="subcellular location">
    <subcellularLocation>
        <location evidence="1">Secreted</location>
    </subcellularLocation>
</comment>
<evidence type="ECO:0000256" key="3">
    <source>
        <dbReference type="ARBA" id="ARBA00022525"/>
    </source>
</evidence>
<protein>
    <recommendedName>
        <fullName evidence="10">Carboxypeptidase</fullName>
        <ecNumber evidence="10">3.4.16.-</ecNumber>
    </recommendedName>
</protein>
<evidence type="ECO:0000256" key="5">
    <source>
        <dbReference type="ARBA" id="ARBA00022670"/>
    </source>
</evidence>
<dbReference type="PROSITE" id="PS00131">
    <property type="entry name" value="CARBOXYPEPT_SER_SER"/>
    <property type="match status" value="1"/>
</dbReference>
<organism evidence="11 12">
    <name type="scientific">Linum tenue</name>
    <dbReference type="NCBI Taxonomy" id="586396"/>
    <lineage>
        <taxon>Eukaryota</taxon>
        <taxon>Viridiplantae</taxon>
        <taxon>Streptophyta</taxon>
        <taxon>Embryophyta</taxon>
        <taxon>Tracheophyta</taxon>
        <taxon>Spermatophyta</taxon>
        <taxon>Magnoliopsida</taxon>
        <taxon>eudicotyledons</taxon>
        <taxon>Gunneridae</taxon>
        <taxon>Pentapetalae</taxon>
        <taxon>rosids</taxon>
        <taxon>fabids</taxon>
        <taxon>Malpighiales</taxon>
        <taxon>Linaceae</taxon>
        <taxon>Linum</taxon>
    </lineage>
</organism>
<dbReference type="PANTHER" id="PTHR11802">
    <property type="entry name" value="SERINE PROTEASE FAMILY S10 SERINE CARBOXYPEPTIDASE"/>
    <property type="match status" value="1"/>
</dbReference>
<keyword evidence="6 10" id="KW-0732">Signal</keyword>
<dbReference type="AlphaFoldDB" id="A0AAV0JP16"/>
<reference evidence="11" key="1">
    <citation type="submission" date="2022-08" db="EMBL/GenBank/DDBJ databases">
        <authorList>
            <person name="Gutierrez-Valencia J."/>
        </authorList>
    </citation>
    <scope>NUCLEOTIDE SEQUENCE</scope>
</reference>
<proteinExistence type="inferred from homology"/>
<dbReference type="EC" id="3.4.16.-" evidence="10"/>
<dbReference type="InterPro" id="IPR029058">
    <property type="entry name" value="AB_hydrolase_fold"/>
</dbReference>
<dbReference type="PRINTS" id="PR00724">
    <property type="entry name" value="CRBOXYPTASEC"/>
</dbReference>
<comment type="similarity">
    <text evidence="2 10">Belongs to the peptidase S10 family.</text>
</comment>
<keyword evidence="3" id="KW-0964">Secreted</keyword>
<dbReference type="InterPro" id="IPR018202">
    <property type="entry name" value="Ser_caboxypep_ser_AS"/>
</dbReference>
<keyword evidence="12" id="KW-1185">Reference proteome</keyword>
<dbReference type="FunFam" id="3.40.50.11320:FF:000001">
    <property type="entry name" value="Carboxypeptidase"/>
    <property type="match status" value="1"/>
</dbReference>